<dbReference type="EMBL" id="MN740331">
    <property type="protein sequence ID" value="QHU00941.1"/>
    <property type="molecule type" value="Genomic_DNA"/>
</dbReference>
<proteinExistence type="predicted"/>
<name>A0A6C0J863_9ZZZZ</name>
<dbReference type="AlphaFoldDB" id="A0A6C0J863"/>
<reference evidence="1" key="1">
    <citation type="journal article" date="2020" name="Nature">
        <title>Giant virus diversity and host interactions through global metagenomics.</title>
        <authorList>
            <person name="Schulz F."/>
            <person name="Roux S."/>
            <person name="Paez-Espino D."/>
            <person name="Jungbluth S."/>
            <person name="Walsh D.A."/>
            <person name="Denef V.J."/>
            <person name="McMahon K.D."/>
            <person name="Konstantinidis K.T."/>
            <person name="Eloe-Fadrosh E.A."/>
            <person name="Kyrpides N.C."/>
            <person name="Woyke T."/>
        </authorList>
    </citation>
    <scope>NUCLEOTIDE SEQUENCE</scope>
    <source>
        <strain evidence="1">GVMAG-M-3300025860-20</strain>
    </source>
</reference>
<organism evidence="1">
    <name type="scientific">viral metagenome</name>
    <dbReference type="NCBI Taxonomy" id="1070528"/>
    <lineage>
        <taxon>unclassified sequences</taxon>
        <taxon>metagenomes</taxon>
        <taxon>organismal metagenomes</taxon>
    </lineage>
</organism>
<protein>
    <submittedName>
        <fullName evidence="1">Uncharacterized protein</fullName>
    </submittedName>
</protein>
<accession>A0A6C0J863</accession>
<evidence type="ECO:0000313" key="1">
    <source>
        <dbReference type="EMBL" id="QHU00941.1"/>
    </source>
</evidence>
<sequence>MNVVYDPDTKVFTYSCPHCEGIIITEYNQLNCKIFRHGVFIDTLKQIGCHANKIECDKLRKNNLIYGCGQPYEIKVSHKKHKVYNVYKCEYK</sequence>